<feature type="compositionally biased region" description="Gly residues" evidence="1">
    <location>
        <begin position="108"/>
        <end position="144"/>
    </location>
</feature>
<evidence type="ECO:0000256" key="1">
    <source>
        <dbReference type="SAM" id="MobiDB-lite"/>
    </source>
</evidence>
<sequence>MAIVRNCVTTNASFCPIIPPSPEPRSDLPSPPPPKSGPISGQRLLARSSLKDRHKVGPKVLFPCLYTGGGGGSDGRVGTGEGGSGDDNDDGGGGDDTSASGGGDDDGGGGGGGGGDTSVGADGGGDGDGGPSTGDGGGGGGPGGTSRFQRRPTLCSGVGGAGTTPPLSRSKLFNASAERLQHLWFTITNSWMSKEISRHDILYVGFIVKISLPKLHYDT</sequence>
<evidence type="ECO:0000313" key="3">
    <source>
        <dbReference type="Proteomes" id="UP000826656"/>
    </source>
</evidence>
<evidence type="ECO:0000313" key="2">
    <source>
        <dbReference type="EMBL" id="KAH0759757.1"/>
    </source>
</evidence>
<keyword evidence="3" id="KW-1185">Reference proteome</keyword>
<dbReference type="EMBL" id="JAIVGD010000015">
    <property type="protein sequence ID" value="KAH0759757.1"/>
    <property type="molecule type" value="Genomic_DNA"/>
</dbReference>
<gene>
    <name evidence="2" type="ORF">KY290_023250</name>
</gene>
<feature type="compositionally biased region" description="Acidic residues" evidence="1">
    <location>
        <begin position="84"/>
        <end position="93"/>
    </location>
</feature>
<reference evidence="2 3" key="1">
    <citation type="journal article" date="2021" name="bioRxiv">
        <title>Chromosome-scale and haplotype-resolved genome assembly of a tetraploid potato cultivar.</title>
        <authorList>
            <person name="Sun H."/>
            <person name="Jiao W.-B."/>
            <person name="Krause K."/>
            <person name="Campoy J.A."/>
            <person name="Goel M."/>
            <person name="Folz-Donahue K."/>
            <person name="Kukat C."/>
            <person name="Huettel B."/>
            <person name="Schneeberger K."/>
        </authorList>
    </citation>
    <scope>NUCLEOTIDE SEQUENCE [LARGE SCALE GENOMIC DNA]</scope>
    <source>
        <strain evidence="2">SolTubOtavaFocal</strain>
        <tissue evidence="2">Leaves</tissue>
    </source>
</reference>
<feature type="compositionally biased region" description="Gly residues" evidence="1">
    <location>
        <begin position="67"/>
        <end position="83"/>
    </location>
</feature>
<comment type="caution">
    <text evidence="2">The sequence shown here is derived from an EMBL/GenBank/DDBJ whole genome shotgun (WGS) entry which is preliminary data.</text>
</comment>
<name>A0ABQ7V8T4_SOLTU</name>
<proteinExistence type="predicted"/>
<feature type="compositionally biased region" description="Pro residues" evidence="1">
    <location>
        <begin position="17"/>
        <end position="36"/>
    </location>
</feature>
<organism evidence="2 3">
    <name type="scientific">Solanum tuberosum</name>
    <name type="common">Potato</name>
    <dbReference type="NCBI Taxonomy" id="4113"/>
    <lineage>
        <taxon>Eukaryota</taxon>
        <taxon>Viridiplantae</taxon>
        <taxon>Streptophyta</taxon>
        <taxon>Embryophyta</taxon>
        <taxon>Tracheophyta</taxon>
        <taxon>Spermatophyta</taxon>
        <taxon>Magnoliopsida</taxon>
        <taxon>eudicotyledons</taxon>
        <taxon>Gunneridae</taxon>
        <taxon>Pentapetalae</taxon>
        <taxon>asterids</taxon>
        <taxon>lamiids</taxon>
        <taxon>Solanales</taxon>
        <taxon>Solanaceae</taxon>
        <taxon>Solanoideae</taxon>
        <taxon>Solaneae</taxon>
        <taxon>Solanum</taxon>
    </lineage>
</organism>
<dbReference type="Proteomes" id="UP000826656">
    <property type="component" value="Unassembled WGS sequence"/>
</dbReference>
<protein>
    <submittedName>
        <fullName evidence="2">Uncharacterized protein</fullName>
    </submittedName>
</protein>
<feature type="region of interest" description="Disordered" evidence="1">
    <location>
        <begin position="17"/>
        <end position="166"/>
    </location>
</feature>
<accession>A0ABQ7V8T4</accession>